<dbReference type="AlphaFoldDB" id="A0A0P7WTN9"/>
<keyword evidence="12" id="KW-0564">Palmitate</keyword>
<comment type="subcellular location">
    <subcellularLocation>
        <location evidence="1">Cell outer membrane</location>
        <topology evidence="1">Multi-pass membrane protein</topology>
    </subcellularLocation>
</comment>
<keyword evidence="4" id="KW-1134">Transmembrane beta strand</keyword>
<keyword evidence="9" id="KW-0406">Ion transport</keyword>
<dbReference type="InterPro" id="IPR049712">
    <property type="entry name" value="Poly_export"/>
</dbReference>
<dbReference type="Gene3D" id="3.10.560.10">
    <property type="entry name" value="Outer membrane lipoprotein wza domain like"/>
    <property type="match status" value="2"/>
</dbReference>
<dbReference type="InterPro" id="IPR054765">
    <property type="entry name" value="SLBB_dom"/>
</dbReference>
<dbReference type="GO" id="GO:0015159">
    <property type="term" value="F:polysaccharide transmembrane transporter activity"/>
    <property type="evidence" value="ECO:0007669"/>
    <property type="project" value="InterPro"/>
</dbReference>
<evidence type="ECO:0000313" key="18">
    <source>
        <dbReference type="EMBL" id="CUX83537.1"/>
    </source>
</evidence>
<dbReference type="PROSITE" id="PS51257">
    <property type="entry name" value="PROKAR_LIPOPROTEIN"/>
    <property type="match status" value="1"/>
</dbReference>
<evidence type="ECO:0000256" key="1">
    <source>
        <dbReference type="ARBA" id="ARBA00004571"/>
    </source>
</evidence>
<keyword evidence="10" id="KW-0626">Porin</keyword>
<evidence type="ECO:0000256" key="8">
    <source>
        <dbReference type="ARBA" id="ARBA00023047"/>
    </source>
</evidence>
<gene>
    <name evidence="19" type="primary">wza-2</name>
    <name evidence="18" type="ORF">Ga0058931_3041</name>
    <name evidence="19" type="ORF">HLUCCA05_05005</name>
</gene>
<dbReference type="Pfam" id="PF02563">
    <property type="entry name" value="Poly_export"/>
    <property type="match status" value="1"/>
</dbReference>
<evidence type="ECO:0000313" key="21">
    <source>
        <dbReference type="Proteomes" id="UP000182045"/>
    </source>
</evidence>
<feature type="region of interest" description="Disordered" evidence="15">
    <location>
        <begin position="66"/>
        <end position="86"/>
    </location>
</feature>
<dbReference type="EMBL" id="FBYC01000004">
    <property type="protein sequence ID" value="CUX83537.1"/>
    <property type="molecule type" value="Genomic_DNA"/>
</dbReference>
<keyword evidence="6" id="KW-0812">Transmembrane</keyword>
<evidence type="ECO:0000259" key="16">
    <source>
        <dbReference type="Pfam" id="PF02563"/>
    </source>
</evidence>
<dbReference type="Pfam" id="PF22461">
    <property type="entry name" value="SLBB_2"/>
    <property type="match status" value="1"/>
</dbReference>
<dbReference type="InterPro" id="IPR003715">
    <property type="entry name" value="Poly_export_N"/>
</dbReference>
<dbReference type="RefSeq" id="WP_072247060.1">
    <property type="nucleotide sequence ID" value="NZ_FBYC01000004.1"/>
</dbReference>
<keyword evidence="21" id="KW-1185">Reference proteome</keyword>
<evidence type="ECO:0000259" key="17">
    <source>
        <dbReference type="Pfam" id="PF22461"/>
    </source>
</evidence>
<evidence type="ECO:0000256" key="6">
    <source>
        <dbReference type="ARBA" id="ARBA00022692"/>
    </source>
</evidence>
<dbReference type="EMBL" id="LJSG01000016">
    <property type="protein sequence ID" value="KPP90772.1"/>
    <property type="molecule type" value="Genomic_DNA"/>
</dbReference>
<dbReference type="GO" id="GO:0006811">
    <property type="term" value="P:monoatomic ion transport"/>
    <property type="evidence" value="ECO:0007669"/>
    <property type="project" value="UniProtKB-KW"/>
</dbReference>
<dbReference type="GO" id="GO:0046930">
    <property type="term" value="C:pore complex"/>
    <property type="evidence" value="ECO:0007669"/>
    <property type="project" value="UniProtKB-KW"/>
</dbReference>
<dbReference type="GO" id="GO:0009279">
    <property type="term" value="C:cell outer membrane"/>
    <property type="evidence" value="ECO:0007669"/>
    <property type="project" value="UniProtKB-SubCell"/>
</dbReference>
<keyword evidence="8" id="KW-0625">Polysaccharide transport</keyword>
<organism evidence="19 20">
    <name type="scientific">Roseibaca calidilacus</name>
    <dbReference type="NCBI Taxonomy" id="1666912"/>
    <lineage>
        <taxon>Bacteria</taxon>
        <taxon>Pseudomonadati</taxon>
        <taxon>Pseudomonadota</taxon>
        <taxon>Alphaproteobacteria</taxon>
        <taxon>Rhodobacterales</taxon>
        <taxon>Paracoccaceae</taxon>
        <taxon>Roseinatronobacter</taxon>
    </lineage>
</organism>
<evidence type="ECO:0000256" key="7">
    <source>
        <dbReference type="ARBA" id="ARBA00022729"/>
    </source>
</evidence>
<evidence type="ECO:0000256" key="4">
    <source>
        <dbReference type="ARBA" id="ARBA00022452"/>
    </source>
</evidence>
<reference evidence="19 20" key="1">
    <citation type="submission" date="2015-09" db="EMBL/GenBank/DDBJ databases">
        <title>Identification and resolution of microdiversity through metagenomic sequencing of parallel consortia.</title>
        <authorList>
            <person name="Nelson W.C."/>
            <person name="Romine M.F."/>
            <person name="Lindemann S.R."/>
        </authorList>
    </citation>
    <scope>NUCLEOTIDE SEQUENCE [LARGE SCALE GENOMIC DNA]</scope>
    <source>
        <strain evidence="19">HL-91</strain>
    </source>
</reference>
<keyword evidence="13" id="KW-0998">Cell outer membrane</keyword>
<keyword evidence="5" id="KW-0762">Sugar transport</keyword>
<evidence type="ECO:0000256" key="11">
    <source>
        <dbReference type="ARBA" id="ARBA00023136"/>
    </source>
</evidence>
<evidence type="ECO:0000256" key="9">
    <source>
        <dbReference type="ARBA" id="ARBA00023065"/>
    </source>
</evidence>
<evidence type="ECO:0000256" key="5">
    <source>
        <dbReference type="ARBA" id="ARBA00022597"/>
    </source>
</evidence>
<dbReference type="STRING" id="1666912.Ga0058931_3041"/>
<feature type="domain" description="Polysaccharide export protein N-terminal" evidence="16">
    <location>
        <begin position="85"/>
        <end position="165"/>
    </location>
</feature>
<dbReference type="Proteomes" id="UP000182045">
    <property type="component" value="Unassembled WGS sequence"/>
</dbReference>
<comment type="similarity">
    <text evidence="2">Belongs to the BexD/CtrA/VexA family.</text>
</comment>
<dbReference type="PANTHER" id="PTHR33619">
    <property type="entry name" value="POLYSACCHARIDE EXPORT PROTEIN GFCE-RELATED"/>
    <property type="match status" value="1"/>
</dbReference>
<dbReference type="PANTHER" id="PTHR33619:SF3">
    <property type="entry name" value="POLYSACCHARIDE EXPORT PROTEIN GFCE-RELATED"/>
    <property type="match status" value="1"/>
</dbReference>
<evidence type="ECO:0000313" key="19">
    <source>
        <dbReference type="EMBL" id="KPP90772.1"/>
    </source>
</evidence>
<accession>A0A0P7WTN9</accession>
<evidence type="ECO:0000256" key="10">
    <source>
        <dbReference type="ARBA" id="ARBA00023114"/>
    </source>
</evidence>
<evidence type="ECO:0000256" key="15">
    <source>
        <dbReference type="SAM" id="MobiDB-lite"/>
    </source>
</evidence>
<comment type="caution">
    <text evidence="19">The sequence shown here is derived from an EMBL/GenBank/DDBJ whole genome shotgun (WGS) entry which is preliminary data.</text>
</comment>
<evidence type="ECO:0000313" key="20">
    <source>
        <dbReference type="Proteomes" id="UP000050413"/>
    </source>
</evidence>
<sequence>MIEISRRALLGTGTAFLATGCAVARDSARKAEIVSGADAGDGTSDADFTLIEVTPESLDEIASWPVTDPRPKRRWPSRGAGVTSQKIAPGDRISVRVWTTEDASLITSAGQRYADIPDLAVSPSGHIVLPYVEEVHVAGLAPEVARTRVQERLSTVIPSAQVQITSHAGRRNSVDVLEGVRNPGTFPLAERNLTVLNLVSAAGGVADSTGNPQIMITRGGTVYRMPYEDVLEAPELDVALRGGDRVMIRPDARGFTSLGATGGQRMFPFPSEKLSALQALSVIGGIADNRADPRGLLILRRYPAGTALGPHGPSRDKVVFSFDLTHAERLFAADQFQLQDGDVVLATMAAGTTLQRALGLFGGLLNAGRALRVD</sequence>
<name>A0A0P7WTN9_9RHOB</name>
<evidence type="ECO:0000256" key="12">
    <source>
        <dbReference type="ARBA" id="ARBA00023139"/>
    </source>
</evidence>
<proteinExistence type="inferred from homology"/>
<evidence type="ECO:0000256" key="3">
    <source>
        <dbReference type="ARBA" id="ARBA00022448"/>
    </source>
</evidence>
<dbReference type="Proteomes" id="UP000050413">
    <property type="component" value="Unassembled WGS sequence"/>
</dbReference>
<dbReference type="Gene3D" id="3.30.1950.10">
    <property type="entry name" value="wza like domain"/>
    <property type="match status" value="1"/>
</dbReference>
<keyword evidence="3" id="KW-0813">Transport</keyword>
<keyword evidence="7" id="KW-0732">Signal</keyword>
<evidence type="ECO:0000256" key="14">
    <source>
        <dbReference type="ARBA" id="ARBA00023288"/>
    </source>
</evidence>
<evidence type="ECO:0000256" key="2">
    <source>
        <dbReference type="ARBA" id="ARBA00009450"/>
    </source>
</evidence>
<evidence type="ECO:0000256" key="13">
    <source>
        <dbReference type="ARBA" id="ARBA00023237"/>
    </source>
</evidence>
<dbReference type="GO" id="GO:0015288">
    <property type="term" value="F:porin activity"/>
    <property type="evidence" value="ECO:0007669"/>
    <property type="project" value="UniProtKB-KW"/>
</dbReference>
<protein>
    <submittedName>
        <fullName evidence="19">Polysaccharide export outer membrane protein</fullName>
    </submittedName>
</protein>
<dbReference type="OrthoDB" id="7198507at2"/>
<reference evidence="18 21" key="2">
    <citation type="submission" date="2016-01" db="EMBL/GenBank/DDBJ databases">
        <authorList>
            <person name="Varghese N."/>
        </authorList>
    </citation>
    <scope>NUCLEOTIDE SEQUENCE [LARGE SCALE GENOMIC DNA]</scope>
    <source>
        <strain evidence="18 21">HL-91</strain>
    </source>
</reference>
<keyword evidence="14" id="KW-0449">Lipoprotein</keyword>
<feature type="domain" description="SLBB" evidence="17">
    <location>
        <begin position="180"/>
        <end position="247"/>
    </location>
</feature>
<keyword evidence="11" id="KW-0472">Membrane</keyword>